<dbReference type="Proteomes" id="UP000556700">
    <property type="component" value="Unassembled WGS sequence"/>
</dbReference>
<dbReference type="AlphaFoldDB" id="A0A6V6YT60"/>
<accession>A0A6V6YT60</accession>
<reference evidence="1 2" key="1">
    <citation type="submission" date="2020-06" db="EMBL/GenBank/DDBJ databases">
        <authorList>
            <person name="Criscuolo A."/>
        </authorList>
    </citation>
    <scope>NUCLEOTIDE SEQUENCE [LARGE SCALE GENOMIC DNA]</scope>
    <source>
        <strain evidence="2">CIP 110025</strain>
    </source>
</reference>
<keyword evidence="2" id="KW-1185">Reference proteome</keyword>
<proteinExistence type="predicted"/>
<dbReference type="EMBL" id="CAIJDO010000094">
    <property type="protein sequence ID" value="CAD0002675.1"/>
    <property type="molecule type" value="Genomic_DNA"/>
</dbReference>
<organism evidence="1 2">
    <name type="scientific">Flavobacterium chungangense</name>
    <dbReference type="NCBI Taxonomy" id="554283"/>
    <lineage>
        <taxon>Bacteria</taxon>
        <taxon>Pseudomonadati</taxon>
        <taxon>Bacteroidota</taxon>
        <taxon>Flavobacteriia</taxon>
        <taxon>Flavobacteriales</taxon>
        <taxon>Flavobacteriaceae</taxon>
        <taxon>Flavobacterium</taxon>
    </lineage>
</organism>
<comment type="caution">
    <text evidence="1">The sequence shown here is derived from an EMBL/GenBank/DDBJ whole genome shotgun (WGS) entry which is preliminary data.</text>
</comment>
<name>A0A6V6YT60_9FLAO</name>
<dbReference type="RefSeq" id="WP_157505970.1">
    <property type="nucleotide sequence ID" value="NZ_CAIJDO010000094.1"/>
</dbReference>
<evidence type="ECO:0000313" key="1">
    <source>
        <dbReference type="EMBL" id="CAD0002675.1"/>
    </source>
</evidence>
<evidence type="ECO:0000313" key="2">
    <source>
        <dbReference type="Proteomes" id="UP000556700"/>
    </source>
</evidence>
<gene>
    <name evidence="1" type="ORF">FLACHUCJ7_01026</name>
</gene>
<sequence>MSEKSILRLTMSATVNAVEWKQLEQLMAAARITVPKEGDGVLIHECHYNPETLEILFLESYANENELIKHAQAFAPVMNNHKVDWKINKIELLGNYSDEIFGMMKGMANGAEVNLYRKVFKNK</sequence>
<protein>
    <recommendedName>
        <fullName evidence="3">ABM domain-containing protein</fullName>
    </recommendedName>
</protein>
<evidence type="ECO:0008006" key="3">
    <source>
        <dbReference type="Google" id="ProtNLM"/>
    </source>
</evidence>